<evidence type="ECO:0000256" key="14">
    <source>
        <dbReference type="ARBA" id="ARBA00047338"/>
    </source>
</evidence>
<comment type="subcellular location">
    <subcellularLocation>
        <location evidence="2">Endoplasmic reticulum membrane</location>
        <topology evidence="2">Single-pass membrane protein</topology>
    </subcellularLocation>
</comment>
<gene>
    <name evidence="21" type="ORF">NDU88_003999</name>
</gene>
<dbReference type="SUPFAM" id="SSF51905">
    <property type="entry name" value="FAD/NAD(P)-binding domain"/>
    <property type="match status" value="2"/>
</dbReference>
<name>A0AAV7T820_PLEWA</name>
<dbReference type="InterPro" id="IPR000960">
    <property type="entry name" value="Flavin_mOase"/>
</dbReference>
<evidence type="ECO:0000256" key="2">
    <source>
        <dbReference type="ARBA" id="ARBA00004389"/>
    </source>
</evidence>
<dbReference type="Proteomes" id="UP001066276">
    <property type="component" value="Chromosome 4_1"/>
</dbReference>
<dbReference type="EC" id="1.-.-.-" evidence="19"/>
<comment type="catalytic activity">
    <reaction evidence="15">
        <text>hypotaurine + NADPH + O2 + H(+) = taurine + NADP(+) + H2O</text>
        <dbReference type="Rhea" id="RHEA:69819"/>
        <dbReference type="ChEBI" id="CHEBI:15377"/>
        <dbReference type="ChEBI" id="CHEBI:15378"/>
        <dbReference type="ChEBI" id="CHEBI:15379"/>
        <dbReference type="ChEBI" id="CHEBI:57783"/>
        <dbReference type="ChEBI" id="CHEBI:57853"/>
        <dbReference type="ChEBI" id="CHEBI:58349"/>
        <dbReference type="ChEBI" id="CHEBI:507393"/>
        <dbReference type="EC" id="1.14.13.8"/>
    </reaction>
    <physiologicalReaction direction="left-to-right" evidence="15">
        <dbReference type="Rhea" id="RHEA:69820"/>
    </physiologicalReaction>
</comment>
<evidence type="ECO:0000313" key="22">
    <source>
        <dbReference type="Proteomes" id="UP001066276"/>
    </source>
</evidence>
<evidence type="ECO:0000256" key="18">
    <source>
        <dbReference type="PIRNR" id="PIRNR000332"/>
    </source>
</evidence>
<organism evidence="21 22">
    <name type="scientific">Pleurodeles waltl</name>
    <name type="common">Iberian ribbed newt</name>
    <dbReference type="NCBI Taxonomy" id="8319"/>
    <lineage>
        <taxon>Eukaryota</taxon>
        <taxon>Metazoa</taxon>
        <taxon>Chordata</taxon>
        <taxon>Craniata</taxon>
        <taxon>Vertebrata</taxon>
        <taxon>Euteleostomi</taxon>
        <taxon>Amphibia</taxon>
        <taxon>Batrachia</taxon>
        <taxon>Caudata</taxon>
        <taxon>Salamandroidea</taxon>
        <taxon>Salamandridae</taxon>
        <taxon>Pleurodelinae</taxon>
        <taxon>Pleurodeles</taxon>
    </lineage>
</organism>
<evidence type="ECO:0000256" key="19">
    <source>
        <dbReference type="RuleBase" id="RU361177"/>
    </source>
</evidence>
<evidence type="ECO:0000256" key="3">
    <source>
        <dbReference type="ARBA" id="ARBA00009183"/>
    </source>
</evidence>
<feature type="transmembrane region" description="Helical" evidence="20">
    <location>
        <begin position="6"/>
        <end position="32"/>
    </location>
</feature>
<dbReference type="InterPro" id="IPR036188">
    <property type="entry name" value="FAD/NAD-bd_sf"/>
</dbReference>
<evidence type="ECO:0000256" key="12">
    <source>
        <dbReference type="ARBA" id="ARBA00023136"/>
    </source>
</evidence>
<keyword evidence="10 18" id="KW-0560">Oxidoreductase</keyword>
<evidence type="ECO:0000256" key="16">
    <source>
        <dbReference type="ARBA" id="ARBA00048088"/>
    </source>
</evidence>
<keyword evidence="9 20" id="KW-1133">Transmembrane helix</keyword>
<keyword evidence="8 18" id="KW-0521">NADP</keyword>
<evidence type="ECO:0000256" key="9">
    <source>
        <dbReference type="ARBA" id="ARBA00022989"/>
    </source>
</evidence>
<evidence type="ECO:0000256" key="5">
    <source>
        <dbReference type="ARBA" id="ARBA00022692"/>
    </source>
</evidence>
<dbReference type="InterPro" id="IPR050346">
    <property type="entry name" value="FMO-like"/>
</dbReference>
<keyword evidence="6 18" id="KW-0256">Endoplasmic reticulum</keyword>
<comment type="catalytic activity">
    <reaction evidence="14">
        <text>hypotaurine + NADH + O2 + H(+) = taurine + NAD(+) + H2O</text>
        <dbReference type="Rhea" id="RHEA:74111"/>
        <dbReference type="ChEBI" id="CHEBI:15377"/>
        <dbReference type="ChEBI" id="CHEBI:15378"/>
        <dbReference type="ChEBI" id="CHEBI:15379"/>
        <dbReference type="ChEBI" id="CHEBI:57540"/>
        <dbReference type="ChEBI" id="CHEBI:57853"/>
        <dbReference type="ChEBI" id="CHEBI:57945"/>
        <dbReference type="ChEBI" id="CHEBI:507393"/>
        <dbReference type="EC" id="1.14.13.8"/>
    </reaction>
    <physiologicalReaction direction="left-to-right" evidence="14">
        <dbReference type="Rhea" id="RHEA:74112"/>
    </physiologicalReaction>
</comment>
<comment type="similarity">
    <text evidence="3 18 19">Belongs to the FMO family.</text>
</comment>
<proteinExistence type="inferred from homology"/>
<dbReference type="GO" id="GO:0034899">
    <property type="term" value="F:trimethylamine monooxygenase activity"/>
    <property type="evidence" value="ECO:0007669"/>
    <property type="project" value="UniProtKB-EC"/>
</dbReference>
<feature type="transmembrane region" description="Helical" evidence="20">
    <location>
        <begin position="547"/>
        <end position="566"/>
    </location>
</feature>
<evidence type="ECO:0000256" key="1">
    <source>
        <dbReference type="ARBA" id="ARBA00001974"/>
    </source>
</evidence>
<dbReference type="Pfam" id="PF00743">
    <property type="entry name" value="FMO-like"/>
    <property type="match status" value="1"/>
</dbReference>
<evidence type="ECO:0000256" key="10">
    <source>
        <dbReference type="ARBA" id="ARBA00023002"/>
    </source>
</evidence>
<evidence type="ECO:0000256" key="15">
    <source>
        <dbReference type="ARBA" id="ARBA00048041"/>
    </source>
</evidence>
<dbReference type="Gene3D" id="3.50.50.60">
    <property type="entry name" value="FAD/NAD(P)-binding domain"/>
    <property type="match status" value="1"/>
</dbReference>
<dbReference type="PRINTS" id="PR00370">
    <property type="entry name" value="FMOXYGENASE"/>
</dbReference>
<evidence type="ECO:0000256" key="11">
    <source>
        <dbReference type="ARBA" id="ARBA00023033"/>
    </source>
</evidence>
<evidence type="ECO:0000256" key="17">
    <source>
        <dbReference type="ARBA" id="ARBA00049443"/>
    </source>
</evidence>
<dbReference type="AlphaFoldDB" id="A0AAV7T820"/>
<dbReference type="GO" id="GO:0050661">
    <property type="term" value="F:NADP binding"/>
    <property type="evidence" value="ECO:0007669"/>
    <property type="project" value="InterPro"/>
</dbReference>
<comment type="catalytic activity">
    <reaction evidence="16">
        <text>trimethylamine + NADPH + O2 = trimethylamine N-oxide + NADP(+) + H2O</text>
        <dbReference type="Rhea" id="RHEA:31979"/>
        <dbReference type="ChEBI" id="CHEBI:15377"/>
        <dbReference type="ChEBI" id="CHEBI:15379"/>
        <dbReference type="ChEBI" id="CHEBI:15724"/>
        <dbReference type="ChEBI" id="CHEBI:57783"/>
        <dbReference type="ChEBI" id="CHEBI:58349"/>
        <dbReference type="ChEBI" id="CHEBI:58389"/>
        <dbReference type="EC" id="1.14.13.148"/>
    </reaction>
    <physiologicalReaction direction="left-to-right" evidence="16">
        <dbReference type="Rhea" id="RHEA:31980"/>
    </physiologicalReaction>
</comment>
<comment type="cofactor">
    <cofactor evidence="1 18 19">
        <name>FAD</name>
        <dbReference type="ChEBI" id="CHEBI:57692"/>
    </cofactor>
</comment>
<dbReference type="PANTHER" id="PTHR23023">
    <property type="entry name" value="DIMETHYLANILINE MONOOXYGENASE"/>
    <property type="match status" value="1"/>
</dbReference>
<keyword evidence="4 18" id="KW-0285">Flavoprotein</keyword>
<comment type="function">
    <text evidence="13">Broad spectrum monooxygenase that catalyzes the oxygenation of a wide variety of nitrogen- and sulfur-containing compounds including xenobiotics. Catalyzes the S-oxygenation of hypotaurine to produce taurine, an organic osmolyte involved in cell volume regulation as well as a variety of cytoprotective and developmental processes. In vitro, catalyzes the N-oxygenation of trimethylamine (TMA) to produce trimethylamine N-oxide (TMAO) and could therefore participate to the detoxification of this compound that is generated by the action of gut microbiota from dietary precursors such as choline, choline containing compounds, betaine or L-carnitine.</text>
</comment>
<comment type="catalytic activity">
    <reaction evidence="17">
        <text>N,N-dimethylaniline + NADPH + O2 + H(+) = N,N-dimethylaniline N-oxide + NADP(+) + H2O</text>
        <dbReference type="Rhea" id="RHEA:24468"/>
        <dbReference type="ChEBI" id="CHEBI:15377"/>
        <dbReference type="ChEBI" id="CHEBI:15378"/>
        <dbReference type="ChEBI" id="CHEBI:15379"/>
        <dbReference type="ChEBI" id="CHEBI:16269"/>
        <dbReference type="ChEBI" id="CHEBI:17735"/>
        <dbReference type="ChEBI" id="CHEBI:57783"/>
        <dbReference type="ChEBI" id="CHEBI:58349"/>
        <dbReference type="EC" id="1.14.13.8"/>
    </reaction>
    <physiologicalReaction direction="left-to-right" evidence="17">
        <dbReference type="Rhea" id="RHEA:24469"/>
    </physiologicalReaction>
</comment>
<evidence type="ECO:0000256" key="7">
    <source>
        <dbReference type="ARBA" id="ARBA00022827"/>
    </source>
</evidence>
<keyword evidence="7 18" id="KW-0274">FAD</keyword>
<dbReference type="PIRSF" id="PIRSF000332">
    <property type="entry name" value="FMO"/>
    <property type="match status" value="1"/>
</dbReference>
<evidence type="ECO:0000313" key="21">
    <source>
        <dbReference type="EMBL" id="KAJ1172149.1"/>
    </source>
</evidence>
<dbReference type="InterPro" id="IPR020946">
    <property type="entry name" value="Flavin_mOase-like"/>
</dbReference>
<keyword evidence="22" id="KW-1185">Reference proteome</keyword>
<dbReference type="GO" id="GO:0005789">
    <property type="term" value="C:endoplasmic reticulum membrane"/>
    <property type="evidence" value="ECO:0007669"/>
    <property type="project" value="UniProtKB-SubCell"/>
</dbReference>
<accession>A0AAV7T820</accession>
<evidence type="ECO:0000256" key="20">
    <source>
        <dbReference type="SAM" id="Phobius"/>
    </source>
</evidence>
<dbReference type="InterPro" id="IPR002253">
    <property type="entry name" value="Flavin_mOase_1"/>
</dbReference>
<keyword evidence="11 18" id="KW-0503">Monooxygenase</keyword>
<dbReference type="FunFam" id="3.50.50.60:FF:000159">
    <property type="entry name" value="Dimethylaniline monooxygenase [N-oxide-forming]"/>
    <property type="match status" value="1"/>
</dbReference>
<reference evidence="21" key="1">
    <citation type="journal article" date="2022" name="bioRxiv">
        <title>Sequencing and chromosome-scale assembly of the giantPleurodeles waltlgenome.</title>
        <authorList>
            <person name="Brown T."/>
            <person name="Elewa A."/>
            <person name="Iarovenko S."/>
            <person name="Subramanian E."/>
            <person name="Araus A.J."/>
            <person name="Petzold A."/>
            <person name="Susuki M."/>
            <person name="Suzuki K.-i.T."/>
            <person name="Hayashi T."/>
            <person name="Toyoda A."/>
            <person name="Oliveira C."/>
            <person name="Osipova E."/>
            <person name="Leigh N.D."/>
            <person name="Simon A."/>
            <person name="Yun M.H."/>
        </authorList>
    </citation>
    <scope>NUCLEOTIDE SEQUENCE</scope>
    <source>
        <strain evidence="21">20211129_DDA</strain>
        <tissue evidence="21">Liver</tissue>
    </source>
</reference>
<evidence type="ECO:0000256" key="13">
    <source>
        <dbReference type="ARBA" id="ARBA00045957"/>
    </source>
</evidence>
<dbReference type="GO" id="GO:0004499">
    <property type="term" value="F:N,N-dimethylaniline monooxygenase activity"/>
    <property type="evidence" value="ECO:0007669"/>
    <property type="project" value="UniProtKB-UniRule"/>
</dbReference>
<sequence length="572" mass="64889">MWPGPSSLHICGCGVKVALSFLCGFTTLTLFLSYRKTMTMRVAVIGCGPSGLTAVKCCLDEGLDPICFEQSADLGGLWRFTEEVEDGRGSMYRSVVTNTSKEMMCYTDFPFPEDFPTYLHNTQVLEYLRMYADHFDLLKYIRFKTKVCCVKRHADFHTTGQWDIVTETDGKQELNVFDAVLVCSGHHFEVNLPLESFPGINSFKGIFCHSREYKNPKQYEGKRVLIVGLGNSAADIAVEIGHTAAKVVLSTRHGSWVLTRISNMGNPIDMVYATRFHFWIRDQLPMSVALWINNKKMNQWFNHANYGLQPQDRSLMREPIVNDHLPSLILSGAVRVKPCVTEFGEGSVSFEDGTWEEVDTVIFATGYIVSYGYLQEADLQDDVSKLSLFKKVFATSLEKSTLAFIGLTRSLGAILPAAEMQARWATRVFKGSVRLPSKSAMENYIRKSMEERAKWFGKDKSQILLSDFIPYMDELAMEIGAKPSLSLFLKDFKLAREVFFGPCTPYQYRLMGPGAWKGARKAILTQWERTLKPMRTRVVLEEPRTMARWRFFMIFGILTVALAALLNCESLF</sequence>
<keyword evidence="5 20" id="KW-0812">Transmembrane</keyword>
<evidence type="ECO:0000256" key="8">
    <source>
        <dbReference type="ARBA" id="ARBA00022857"/>
    </source>
</evidence>
<protein>
    <recommendedName>
        <fullName evidence="19">Flavin-containing monooxygenase</fullName>
        <ecNumber evidence="19">1.-.-.-</ecNumber>
    </recommendedName>
</protein>
<dbReference type="PRINTS" id="PR01121">
    <property type="entry name" value="FMOXYGENASE1"/>
</dbReference>
<comment type="caution">
    <text evidence="21">The sequence shown here is derived from an EMBL/GenBank/DDBJ whole genome shotgun (WGS) entry which is preliminary data.</text>
</comment>
<dbReference type="GO" id="GO:0050660">
    <property type="term" value="F:flavin adenine dinucleotide binding"/>
    <property type="evidence" value="ECO:0007669"/>
    <property type="project" value="InterPro"/>
</dbReference>
<evidence type="ECO:0000256" key="6">
    <source>
        <dbReference type="ARBA" id="ARBA00022824"/>
    </source>
</evidence>
<keyword evidence="12 18" id="KW-0472">Membrane</keyword>
<dbReference type="EMBL" id="JANPWB010000007">
    <property type="protein sequence ID" value="KAJ1172149.1"/>
    <property type="molecule type" value="Genomic_DNA"/>
</dbReference>
<evidence type="ECO:0000256" key="4">
    <source>
        <dbReference type="ARBA" id="ARBA00022630"/>
    </source>
</evidence>